<dbReference type="GO" id="GO:0006688">
    <property type="term" value="P:glycosphingolipid biosynthetic process"/>
    <property type="evidence" value="ECO:0007669"/>
    <property type="project" value="TreeGrafter"/>
</dbReference>
<dbReference type="InterPro" id="IPR007577">
    <property type="entry name" value="GlycoTrfase_DXD_sugar-bd_CS"/>
</dbReference>
<dbReference type="Proteomes" id="UP000037510">
    <property type="component" value="Unassembled WGS sequence"/>
</dbReference>
<reference evidence="1 2" key="1">
    <citation type="journal article" date="2015" name="Genome Biol. Evol.">
        <title>The genome of winter moth (Operophtera brumata) provides a genomic perspective on sexual dimorphism and phenology.</title>
        <authorList>
            <person name="Derks M.F."/>
            <person name="Smit S."/>
            <person name="Salis L."/>
            <person name="Schijlen E."/>
            <person name="Bossers A."/>
            <person name="Mateman C."/>
            <person name="Pijl A.S."/>
            <person name="de Ridder D."/>
            <person name="Groenen M.A."/>
            <person name="Visser M.E."/>
            <person name="Megens H.J."/>
        </authorList>
    </citation>
    <scope>NUCLEOTIDE SEQUENCE [LARGE SCALE GENOMIC DNA]</scope>
    <source>
        <strain evidence="1">WM2013NL</strain>
        <tissue evidence="1">Head and thorax</tissue>
    </source>
</reference>
<dbReference type="Pfam" id="PF04488">
    <property type="entry name" value="Gly_transf_sug"/>
    <property type="match status" value="1"/>
</dbReference>
<comment type="caution">
    <text evidence="1">The sequence shown here is derived from an EMBL/GenBank/DDBJ whole genome shotgun (WGS) entry which is preliminary data.</text>
</comment>
<name>A0A0L7L285_OPEBR</name>
<evidence type="ECO:0000313" key="1">
    <source>
        <dbReference type="EMBL" id="KOB69441.1"/>
    </source>
</evidence>
<dbReference type="GO" id="GO:0016758">
    <property type="term" value="F:hexosyltransferase activity"/>
    <property type="evidence" value="ECO:0007669"/>
    <property type="project" value="TreeGrafter"/>
</dbReference>
<dbReference type="GO" id="GO:0000139">
    <property type="term" value="C:Golgi membrane"/>
    <property type="evidence" value="ECO:0007669"/>
    <property type="project" value="UniProtKB-SubCell"/>
</dbReference>
<accession>A0A0L7L285</accession>
<dbReference type="AlphaFoldDB" id="A0A0L7L285"/>
<dbReference type="InterPro" id="IPR029044">
    <property type="entry name" value="Nucleotide-diphossugar_trans"/>
</dbReference>
<dbReference type="InterPro" id="IPR051981">
    <property type="entry name" value="Glycosyltransf_32"/>
</dbReference>
<dbReference type="PANTHER" id="PTHR12042:SF21">
    <property type="entry name" value="ALPHA1,4-GALACTOSYLTRANSFERASE 1-RELATED"/>
    <property type="match status" value="1"/>
</dbReference>
<dbReference type="PANTHER" id="PTHR12042">
    <property type="entry name" value="LACTOSYLCERAMIDE 4-ALPHA-GALACTOSYLTRANSFERASE ALPHA- 1,4-GALACTOSYLTRANSFERASE"/>
    <property type="match status" value="1"/>
</dbReference>
<sequence length="285" mass="32627">MIHNIFRRNRTKLLAATAIFCCVVILNTDLSPDLYFLSFNFENVSCYYEYGDELTFVSDRGFNPPAESIFFHETSCRGGLDSRQACAVEAAARANKHWDIHVLFLAPVKTLNTKSMQVLQELDRVKFARINLLEYAKNTPLEDLVASGALNRTKWRISHTSDVIRYLTLYKWGGVYLDLDTVVVKPLGSLSNNWSARESDQVVAAGFEVYGPELFYPIRWEDAIQYFEPGDISEAPFIYHVWNRITHDTRVLSTSLYAKLARKFCPSASPDHDYEQDWLGELATL</sequence>
<dbReference type="EMBL" id="JTDY01003510">
    <property type="protein sequence ID" value="KOB69441.1"/>
    <property type="molecule type" value="Genomic_DNA"/>
</dbReference>
<proteinExistence type="predicted"/>
<dbReference type="STRING" id="104452.A0A0L7L285"/>
<dbReference type="SUPFAM" id="SSF53448">
    <property type="entry name" value="Nucleotide-diphospho-sugar transferases"/>
    <property type="match status" value="1"/>
</dbReference>
<keyword evidence="2" id="KW-1185">Reference proteome</keyword>
<dbReference type="Gene3D" id="3.90.550.20">
    <property type="match status" value="1"/>
</dbReference>
<organism evidence="1 2">
    <name type="scientific">Operophtera brumata</name>
    <name type="common">Winter moth</name>
    <name type="synonym">Phalaena brumata</name>
    <dbReference type="NCBI Taxonomy" id="104452"/>
    <lineage>
        <taxon>Eukaryota</taxon>
        <taxon>Metazoa</taxon>
        <taxon>Ecdysozoa</taxon>
        <taxon>Arthropoda</taxon>
        <taxon>Hexapoda</taxon>
        <taxon>Insecta</taxon>
        <taxon>Pterygota</taxon>
        <taxon>Neoptera</taxon>
        <taxon>Endopterygota</taxon>
        <taxon>Lepidoptera</taxon>
        <taxon>Glossata</taxon>
        <taxon>Ditrysia</taxon>
        <taxon>Geometroidea</taxon>
        <taxon>Geometridae</taxon>
        <taxon>Larentiinae</taxon>
        <taxon>Operophtera</taxon>
    </lineage>
</organism>
<gene>
    <name evidence="1" type="ORF">OBRU01_17463</name>
</gene>
<evidence type="ECO:0000313" key="2">
    <source>
        <dbReference type="Proteomes" id="UP000037510"/>
    </source>
</evidence>
<protein>
    <submittedName>
        <fullName evidence="1">Uncharacterized protein</fullName>
    </submittedName>
</protein>